<dbReference type="GO" id="GO:0061630">
    <property type="term" value="F:ubiquitin protein ligase activity"/>
    <property type="evidence" value="ECO:0007669"/>
    <property type="project" value="UniProtKB-EC"/>
</dbReference>
<dbReference type="Proteomes" id="UP000182259">
    <property type="component" value="Chromosome II"/>
</dbReference>
<dbReference type="PANTHER" id="PTHR11254:SF67">
    <property type="entry name" value="E3 UBIQUITIN-PROTEIN LIGASE HUWE1"/>
    <property type="match status" value="1"/>
</dbReference>
<gene>
    <name evidence="15" type="ORF">SAMEA4029009_CIC11G00000002037</name>
</gene>
<evidence type="ECO:0000256" key="4">
    <source>
        <dbReference type="ARBA" id="ARBA00012485"/>
    </source>
</evidence>
<evidence type="ECO:0000256" key="7">
    <source>
        <dbReference type="ARBA" id="ARBA00022786"/>
    </source>
</evidence>
<evidence type="ECO:0000256" key="11">
    <source>
        <dbReference type="ARBA" id="ARBA00076267"/>
    </source>
</evidence>
<dbReference type="InterPro" id="IPR025527">
    <property type="entry name" value="HUWE1/Rev1_UBM"/>
</dbReference>
<evidence type="ECO:0000256" key="3">
    <source>
        <dbReference type="ARBA" id="ARBA00004906"/>
    </source>
</evidence>
<dbReference type="InterPro" id="IPR010309">
    <property type="entry name" value="E3_Ub_ligase_DUF908"/>
</dbReference>
<comment type="subcellular location">
    <subcellularLocation>
        <location evidence="2">Nucleus</location>
    </subcellularLocation>
</comment>
<feature type="compositionally biased region" description="Low complexity" evidence="13">
    <location>
        <begin position="1957"/>
        <end position="1975"/>
    </location>
</feature>
<dbReference type="EC" id="2.3.2.26" evidence="4"/>
<dbReference type="PROSITE" id="PS50237">
    <property type="entry name" value="HECT"/>
    <property type="match status" value="1"/>
</dbReference>
<evidence type="ECO:0000256" key="1">
    <source>
        <dbReference type="ARBA" id="ARBA00000885"/>
    </source>
</evidence>
<dbReference type="SUPFAM" id="SSF48371">
    <property type="entry name" value="ARM repeat"/>
    <property type="match status" value="1"/>
</dbReference>
<dbReference type="Pfam" id="PF06025">
    <property type="entry name" value="DUF913"/>
    <property type="match status" value="1"/>
</dbReference>
<dbReference type="InterPro" id="IPR035983">
    <property type="entry name" value="Hect_E3_ubiquitin_ligase"/>
</dbReference>
<feature type="compositionally biased region" description="Acidic residues" evidence="13">
    <location>
        <begin position="1908"/>
        <end position="1923"/>
    </location>
</feature>
<dbReference type="Gene3D" id="3.30.2160.10">
    <property type="entry name" value="Hect, E3 ligase catalytic domain"/>
    <property type="match status" value="1"/>
</dbReference>
<dbReference type="Gene3D" id="3.90.1750.10">
    <property type="entry name" value="Hect, E3 ligase catalytic domains"/>
    <property type="match status" value="1"/>
</dbReference>
<dbReference type="EMBL" id="LT635765">
    <property type="protein sequence ID" value="SGZ52588.1"/>
    <property type="molecule type" value="Genomic_DNA"/>
</dbReference>
<dbReference type="InterPro" id="IPR050409">
    <property type="entry name" value="E3_ubiq-protein_ligase"/>
</dbReference>
<keyword evidence="6" id="KW-0808">Transferase</keyword>
<dbReference type="Gene3D" id="3.30.2410.10">
    <property type="entry name" value="Hect, E3 ligase catalytic domain"/>
    <property type="match status" value="1"/>
</dbReference>
<reference evidence="15 16" key="1">
    <citation type="submission" date="2016-10" db="EMBL/GenBank/DDBJ databases">
        <authorList>
            <person name="de Groot N.N."/>
        </authorList>
    </citation>
    <scope>NUCLEOTIDE SEQUENCE [LARGE SCALE GENOMIC DNA]</scope>
    <source>
        <strain evidence="15 16">PYCC 4715</strain>
    </source>
</reference>
<feature type="compositionally biased region" description="Acidic residues" evidence="13">
    <location>
        <begin position="2021"/>
        <end position="2060"/>
    </location>
</feature>
<evidence type="ECO:0000256" key="13">
    <source>
        <dbReference type="SAM" id="MobiDB-lite"/>
    </source>
</evidence>
<dbReference type="Pfam" id="PF06012">
    <property type="entry name" value="DUF908"/>
    <property type="match status" value="1"/>
</dbReference>
<organism evidence="15 16">
    <name type="scientific">Sungouiella intermedia</name>
    <dbReference type="NCBI Taxonomy" id="45354"/>
    <lineage>
        <taxon>Eukaryota</taxon>
        <taxon>Fungi</taxon>
        <taxon>Dikarya</taxon>
        <taxon>Ascomycota</taxon>
        <taxon>Saccharomycotina</taxon>
        <taxon>Pichiomycetes</taxon>
        <taxon>Metschnikowiaceae</taxon>
        <taxon>Sungouiella</taxon>
    </lineage>
</organism>
<dbReference type="GO" id="GO:0005737">
    <property type="term" value="C:cytoplasm"/>
    <property type="evidence" value="ECO:0007669"/>
    <property type="project" value="TreeGrafter"/>
</dbReference>
<dbReference type="FunFam" id="3.30.2410.10:FF:000004">
    <property type="entry name" value="E3 ubiquitin-protein ligase HUWE1, variant"/>
    <property type="match status" value="1"/>
</dbReference>
<dbReference type="SUPFAM" id="SSF56204">
    <property type="entry name" value="Hect, E3 ligase catalytic domain"/>
    <property type="match status" value="1"/>
</dbReference>
<dbReference type="PANTHER" id="PTHR11254">
    <property type="entry name" value="HECT DOMAIN UBIQUITIN-PROTEIN LIGASE"/>
    <property type="match status" value="1"/>
</dbReference>
<evidence type="ECO:0000256" key="5">
    <source>
        <dbReference type="ARBA" id="ARBA00022448"/>
    </source>
</evidence>
<dbReference type="InterPro" id="IPR010314">
    <property type="entry name" value="E3_Ub_ligase_DUF913"/>
</dbReference>
<feature type="compositionally biased region" description="Polar residues" evidence="13">
    <location>
        <begin position="176"/>
        <end position="189"/>
    </location>
</feature>
<evidence type="ECO:0000256" key="8">
    <source>
        <dbReference type="ARBA" id="ARBA00022816"/>
    </source>
</evidence>
<feature type="compositionally biased region" description="Acidic residues" evidence="13">
    <location>
        <begin position="1976"/>
        <end position="1990"/>
    </location>
</feature>
<dbReference type="GO" id="GO:0051028">
    <property type="term" value="P:mRNA transport"/>
    <property type="evidence" value="ECO:0007669"/>
    <property type="project" value="UniProtKB-KW"/>
</dbReference>
<evidence type="ECO:0000313" key="16">
    <source>
        <dbReference type="Proteomes" id="UP000182259"/>
    </source>
</evidence>
<feature type="compositionally biased region" description="Acidic residues" evidence="13">
    <location>
        <begin position="1998"/>
        <end position="2012"/>
    </location>
</feature>
<name>A0A1L0D7T9_9ASCO</name>
<dbReference type="SMART" id="SM00119">
    <property type="entry name" value="HECTc"/>
    <property type="match status" value="1"/>
</dbReference>
<protein>
    <recommendedName>
        <fullName evidence="4">HECT-type E3 ubiquitin transferase</fullName>
        <ecNumber evidence="4">2.3.2.26</ecNumber>
    </recommendedName>
    <alternativeName>
        <fullName evidence="11">HECT-type E3 ubiquitin transferase TOM1</fullName>
    </alternativeName>
</protein>
<sequence>MIVSKRSKLNKLEREKPLLPLIDEICSVDQSLLARKLQENMRWEKPTGDLFVWIRVLNLFDDIFAKQIAKYGLDQDLRKLREIASEDCELLVACLQFTAMLLDHCKNRSIYSSSERIYQLLESATVDVKLAAFEVAVFLGERFVLSSQSKRFAVPKAVRTMALDVAKAFPPPIPSSFLQKKSQSESSNDSQKDEKDDQYSLVDTLDHKKKYPSKWKAILFQYYKASKAEPKSKDKKKDASSQSEGLLTFHLNEEQVRKMTLEQIYDKANEVLPQETLLSFSLSAMNAKAFNTRLYESLRLRAKLLRIKCCAIAFVSSVCSTEYTSSLLFEADPYTLSFLVDLISPEYSHLVINDIFYAAVKALESISMRRFWNTELIRHLGANVSHGMIYQLLRYINKKIRNEDDNCYEKGYLSFFTLLGNFVDSKQLTPRLASGGMLNELMSFLNVHTKFRWTCSAAVNTIAIFLTTSPELISEFANNNGFLMLIDTINYEVQFALDNPGFGGGPPKDVIVYYTITLRQANYTRNLLKLVSHLVQSEAGDRLRNLFDSSILISFNKIIMNPSKFGPFVLASTLDAVLYIIHNEPTAFSILREAKVIETILSNYENLFMPSPELLMSLLEVLGAISLNKEGLKSVTESNAIGVYFKSFYNVDYAQELMRADMSTNIGCSMDELGRHYPSLRPVIMSELKKLIQEFPSFANQHIRPIHFYVSEEHGNFYKSADEEVLMNEVGQDEIDDWEGNKGSNLVDNVFSFMSGLLQDSGQWGKDCIREIDFHSFQNFVTLQNATFDYLATDGMMNFMSILKYLDDEDRNYGFPKILESLDKLLQSETALAFINDTLSTSYFTRLDTDITSANEKLKEFNVLANLLFTITEIYLTPNIMFNERYLAFINYFEGNEDFVDRLVRLFGRSTTEEIFIRFKLPDSIIAGTAAVLDIPPNNCPIQVLPLHSKLDKDNVPKTAKFNNTLQLRFLMYRFQLNSAFILNCISRSCMQRRQDYFTDEWRRIAVVTTKRLATGLQGLLEFGKKLAPEEADNYELLVIDTIKFISTSKDKGREVYSTSLILYFFYTTNIAEDIVDHSIRTFNELLNVPYKELSEFKDTESVKNSPVSIKLSLLKTCLNFLALFLTHGFVTKLPFTFLFYDKEYCEHDPAIVEGITSQAACQIMNLIVNTLGSKSKLLPSGDFSIFELFPSVIAEKLVFLVRQVWALDPVSDFYPLNHMAMTPPLDQIQYLTEYLGVKKQAALRYLKSAKSISKMTEMDLDDFENDPEWPECLAKLASVDDLPQFKHEPVHTDAREQLLAIKRGEGDQLFSSTILKLCSFTKDVDKSIAQTLKDRGLNKTVYDTLLAEIKSLSGSDVVKKISRLRRLISLLEVLLCHDPFVSPSKIHDEKQAAFDSFLNFFVEELSMKPELADTDYFMAGLSLIEPILSQTPPSLLEDVKPYFPNLNVTEELKTTILEAISKFDPKENIKAAIGICRFLYLFAKDDKYKVQVATSSVLETITLKVSVYTKSKDHHGYMMLQNILILVNRACFENKSLVDTIMTAEIVHLMTKHSGKKKELTRLLDETKNLVSRDPNQYIETASKLLRLHNFNGKSGDVVFLVDQSTKNKQNEDVDMKDANYALEIFPTGLVHLLLSQLMSLSKTDWATLPILEDKNESSNKKKKDLSMEIHFKSPIFGHICVLLKALTELLGSYKEAKLEFITFSKKNIVEDKNKPRSTSLNFFIHQLIPSQLFVDSSPSEYDRRETVSSLSKIALLALVSTPVLPSDEEPDPKKEDADMAIVRKFLVGIISKILKTTLSTVTKTVTSYSKLHDLFDLCGCLLSNKFKEVGYPLLSKNATKVDQFYFASAFIDNQLPCQISSVIAELDLNFPQVQRVIKEGLKPLASLAKIKLAFADIFESNSPTEKDEDDMDDVDDKEEIPDLFRNSTLGMYDVDLDTEDEENYYDEEGPLHEMLSGSDLSENESENSGLSGDSEIDSDLEDDEMEEDIERHLEGYDSEDSANDIEIIDELEIHSGNESESESDDELSDFYGFDDEEVSDDELLDEEEEMEDDEEEYNDAELDEWLEAFADEEEGSRDDRLSRLHDRYADGQDDVSQMDYLSENESVPTEDESNFEVDMDDEVIGEDPNSRTTREFVTSFFDVFRTLPVSGSLLADLAQLRGNGNNRPSFLIVNPRSGGSFLPRFDNAFQVILNNRNGFSMKNSFDNMYMRSTSERWEEAFSIFYQSFQSKFLEAVGTKIIENISGDSYQIYLKKVEEKERINKERQEKARKRKEELKRKRDEEATQRELEQENNPAPQREPVMLWIGDREVDISGTDIDPEFFEALPEDMRQEVFTQHVRERRANASINDSEIREIDPDFLEALPDSIRDEILQLESMTRRFSSNSEFRYGDFFDDDREEEEDDYDEEGYMLDASMEHPTETQIEPEAKKTKKKVFGSPLIDRAGVSGLVRLLFAPRAVNQRSQIYLTLLQLCNNRTTRTDVMGLLIAILYDGLHSQKSLEKMFGQVSARALNVKPQQIDVNNTFPVGATPVIIGVQIIEAVYYLLEKNSALRFYFLTDHENAFIMKKNQRKNKLKAQSSLEERYPINLLLNLLNNPLLNLEHFFVDLLANVLHFATRPLLLLRDTTKQHPTSFDTNFIPDMNMRLMVRILTSNECANTTFRRTISAMQHLSLLENAQKVLSDELSGRATELGDIIIKDLKSLTARLDDIIDLSDNNKEISKFTAASSDQSKLLRILTALDYMFESRNKQIAENLKDIDELRGLYKHLKLGMLWDALSDCLRVLEENSNLLTVATALLPLIEALMVVCKHSRVKELKIKDVMKYEAKKIDFTKEPIESLFFSFTDEHKKILNLMVRSNPNLMSGPFSMLVRNPKVLEFDNKKNYFDRQLHEQNISNNKLTINVRRDQVFLDSYRSLFFKSVEEFRNSRLEVNFKGEAGIDAGGVTREWYQVLSRQMFNPDYALFTAVASDETTFHPNRTSYINPEHLSFFKFIGRIIGKAIFDDCFLDCHFSRAVYKKILDRPVSLKDMENLDLEYFKSLMWMLENDITDIITEDFSVETDDYGEHKIIDLVPDGRNIPVTEANKQEYVRLVVEYRLQTSVIEQMNNFIAGFHEIIPRDLIAIFDEQELELLISGLPDIDVNDWQNNTTYVNYSPSSEQIQWFWRAVKSFDNEERAKLLQFATGTSKVPLNGFKELRGANGGCKFSIHRDYGSTERLPSSHTCFNQVDLPAYDSYETLRGSLLLAITEGHEGFGLA</sequence>
<dbReference type="GO" id="GO:0005634">
    <property type="term" value="C:nucleus"/>
    <property type="evidence" value="ECO:0007669"/>
    <property type="project" value="UniProtKB-SubCell"/>
</dbReference>
<feature type="region of interest" description="Disordered" evidence="13">
    <location>
        <begin position="1904"/>
        <end position="1924"/>
    </location>
</feature>
<feature type="active site" description="Glycyl thioester intermediate" evidence="12">
    <location>
        <position position="3226"/>
    </location>
</feature>
<comment type="catalytic activity">
    <reaction evidence="1">
        <text>S-ubiquitinyl-[E2 ubiquitin-conjugating enzyme]-L-cysteine + [acceptor protein]-L-lysine = [E2 ubiquitin-conjugating enzyme]-L-cysteine + N(6)-ubiquitinyl-[acceptor protein]-L-lysine.</text>
        <dbReference type="EC" id="2.3.2.26"/>
    </reaction>
</comment>
<evidence type="ECO:0000313" key="15">
    <source>
        <dbReference type="EMBL" id="SGZ52588.1"/>
    </source>
</evidence>
<evidence type="ECO:0000259" key="14">
    <source>
        <dbReference type="PROSITE" id="PS50237"/>
    </source>
</evidence>
<feature type="region of interest" description="Disordered" evidence="13">
    <location>
        <begin position="174"/>
        <end position="199"/>
    </location>
</feature>
<comment type="pathway">
    <text evidence="3">Protein modification; protein ubiquitination.</text>
</comment>
<feature type="compositionally biased region" description="Basic and acidic residues" evidence="13">
    <location>
        <begin position="2265"/>
        <end position="2293"/>
    </location>
</feature>
<dbReference type="InterPro" id="IPR016024">
    <property type="entry name" value="ARM-type_fold"/>
</dbReference>
<proteinExistence type="inferred from homology"/>
<keyword evidence="7 12" id="KW-0833">Ubl conjugation pathway</keyword>
<keyword evidence="9" id="KW-0539">Nucleus</keyword>
<dbReference type="GO" id="GO:0006511">
    <property type="term" value="P:ubiquitin-dependent protein catabolic process"/>
    <property type="evidence" value="ECO:0007669"/>
    <property type="project" value="TreeGrafter"/>
</dbReference>
<keyword evidence="8" id="KW-0509">mRNA transport</keyword>
<evidence type="ECO:0000256" key="6">
    <source>
        <dbReference type="ARBA" id="ARBA00022679"/>
    </source>
</evidence>
<dbReference type="CDD" id="cd00078">
    <property type="entry name" value="HECTc"/>
    <property type="match status" value="1"/>
</dbReference>
<feature type="domain" description="HECT" evidence="14">
    <location>
        <begin position="2923"/>
        <end position="3259"/>
    </location>
</feature>
<dbReference type="Pfam" id="PF00632">
    <property type="entry name" value="HECT"/>
    <property type="match status" value="1"/>
</dbReference>
<keyword evidence="5" id="KW-0813">Transport</keyword>
<accession>A0A1L0D7T9</accession>
<dbReference type="GO" id="GO:0000209">
    <property type="term" value="P:protein polyubiquitination"/>
    <property type="evidence" value="ECO:0007669"/>
    <property type="project" value="TreeGrafter"/>
</dbReference>
<dbReference type="FunFam" id="3.90.1750.10:FF:000003">
    <property type="entry name" value="E3 ubiquitin-protein ligase UPL1"/>
    <property type="match status" value="1"/>
</dbReference>
<dbReference type="InterPro" id="IPR000569">
    <property type="entry name" value="HECT_dom"/>
</dbReference>
<evidence type="ECO:0000256" key="9">
    <source>
        <dbReference type="ARBA" id="ARBA00023242"/>
    </source>
</evidence>
<feature type="region of interest" description="Disordered" evidence="13">
    <location>
        <begin position="2265"/>
        <end position="2303"/>
    </location>
</feature>
<comment type="similarity">
    <text evidence="10">Belongs to the UPL family. TOM1/PTR1 subfamily.</text>
</comment>
<dbReference type="FunFam" id="3.30.2160.10:FF:000001">
    <property type="entry name" value="E3 ubiquitin-protein ligase NEDD4-like"/>
    <property type="match status" value="1"/>
</dbReference>
<dbReference type="UniPathway" id="UPA00143"/>
<feature type="region of interest" description="Disordered" evidence="13">
    <location>
        <begin position="1953"/>
        <end position="2060"/>
    </location>
</feature>
<evidence type="ECO:0000256" key="12">
    <source>
        <dbReference type="PROSITE-ProRule" id="PRU00104"/>
    </source>
</evidence>
<evidence type="ECO:0000256" key="2">
    <source>
        <dbReference type="ARBA" id="ARBA00004123"/>
    </source>
</evidence>
<evidence type="ECO:0000256" key="10">
    <source>
        <dbReference type="ARBA" id="ARBA00034494"/>
    </source>
</evidence>
<dbReference type="Pfam" id="PF14377">
    <property type="entry name" value="UBM"/>
    <property type="match status" value="2"/>
</dbReference>